<dbReference type="EMBL" id="JACYTO010000001">
    <property type="protein sequence ID" value="MBD8501761.1"/>
    <property type="molecule type" value="Genomic_DNA"/>
</dbReference>
<evidence type="ECO:0000313" key="1">
    <source>
        <dbReference type="EMBL" id="MBD8501761.1"/>
    </source>
</evidence>
<reference evidence="2" key="1">
    <citation type="submission" date="2023-07" db="EMBL/GenBank/DDBJ databases">
        <title>Thauera sp. CAU 1555 isolated from sand of Yaerae Beach.</title>
        <authorList>
            <person name="Kim W."/>
        </authorList>
    </citation>
    <scope>NUCLEOTIDE SEQUENCE [LARGE SCALE GENOMIC DNA]</scope>
    <source>
        <strain evidence="2">CAU 1555</strain>
    </source>
</reference>
<accession>A0ABR9B6E9</accession>
<organism evidence="1 2">
    <name type="scientific">Thauera sedimentorum</name>
    <dbReference type="NCBI Taxonomy" id="2767595"/>
    <lineage>
        <taxon>Bacteria</taxon>
        <taxon>Pseudomonadati</taxon>
        <taxon>Pseudomonadota</taxon>
        <taxon>Betaproteobacteria</taxon>
        <taxon>Rhodocyclales</taxon>
        <taxon>Zoogloeaceae</taxon>
        <taxon>Thauera</taxon>
    </lineage>
</organism>
<name>A0ABR9B6E9_9RHOO</name>
<dbReference type="Gene3D" id="3.40.50.170">
    <property type="entry name" value="Formyl transferase, N-terminal domain"/>
    <property type="match status" value="1"/>
</dbReference>
<comment type="caution">
    <text evidence="1">The sequence shown here is derived from an EMBL/GenBank/DDBJ whole genome shotgun (WGS) entry which is preliminary data.</text>
</comment>
<dbReference type="RefSeq" id="WP_187716592.1">
    <property type="nucleotide sequence ID" value="NZ_JACTAH010000001.1"/>
</dbReference>
<protein>
    <submittedName>
        <fullName evidence="1">Methionyl-tRNA formyltransferase</fullName>
    </submittedName>
</protein>
<proteinExistence type="predicted"/>
<dbReference type="Proteomes" id="UP000603602">
    <property type="component" value="Unassembled WGS sequence"/>
</dbReference>
<sequence length="245" mass="26632">MTRLGGVVLLAAPNLRARAYADAMLRAGLGPERVVLFGPVEEPAAPTWDAGTWPHGLPRPFLDEPVERIAKRGGWPVTKLAAASVNDPCVARALHEAEARFVIYAGIGGQLVSAETLGAAPFLHIHSGWLPRWRGSTTLYYSLLETGRCASSAILLDPGIDTGALLARRHYPPPVGGEIDHYYDGAIRADLLLRVLRHYARHGSLPAPRAQTGRARTYYVIHPVLKHVARLMTERRDALAGSPRP</sequence>
<evidence type="ECO:0000313" key="2">
    <source>
        <dbReference type="Proteomes" id="UP000603602"/>
    </source>
</evidence>
<dbReference type="SUPFAM" id="SSF53328">
    <property type="entry name" value="Formyltransferase"/>
    <property type="match status" value="1"/>
</dbReference>
<dbReference type="InterPro" id="IPR036477">
    <property type="entry name" value="Formyl_transf_N_sf"/>
</dbReference>
<gene>
    <name evidence="1" type="ORF">IFO67_02595</name>
</gene>
<keyword evidence="2" id="KW-1185">Reference proteome</keyword>